<protein>
    <submittedName>
        <fullName evidence="3">Uncharacterized protein</fullName>
    </submittedName>
</protein>
<organism evidence="3 4">
    <name type="scientific">Brassica napus</name>
    <name type="common">Rape</name>
    <dbReference type="NCBI Taxonomy" id="3708"/>
    <lineage>
        <taxon>Eukaryota</taxon>
        <taxon>Viridiplantae</taxon>
        <taxon>Streptophyta</taxon>
        <taxon>Embryophyta</taxon>
        <taxon>Tracheophyta</taxon>
        <taxon>Spermatophyta</taxon>
        <taxon>Magnoliopsida</taxon>
        <taxon>eudicotyledons</taxon>
        <taxon>Gunneridae</taxon>
        <taxon>Pentapetalae</taxon>
        <taxon>rosids</taxon>
        <taxon>malvids</taxon>
        <taxon>Brassicales</taxon>
        <taxon>Brassicaceae</taxon>
        <taxon>Brassiceae</taxon>
        <taxon>Brassica</taxon>
    </lineage>
</organism>
<keyword evidence="2" id="KW-0472">Membrane</keyword>
<keyword evidence="2" id="KW-1133">Transmembrane helix</keyword>
<dbReference type="EMBL" id="JAGKQM010000016">
    <property type="protein sequence ID" value="KAH0875676.1"/>
    <property type="molecule type" value="Genomic_DNA"/>
</dbReference>
<feature type="compositionally biased region" description="Basic and acidic residues" evidence="1">
    <location>
        <begin position="34"/>
        <end position="52"/>
    </location>
</feature>
<evidence type="ECO:0000313" key="3">
    <source>
        <dbReference type="EMBL" id="KAH0875676.1"/>
    </source>
</evidence>
<evidence type="ECO:0000256" key="1">
    <source>
        <dbReference type="SAM" id="MobiDB-lite"/>
    </source>
</evidence>
<feature type="region of interest" description="Disordered" evidence="1">
    <location>
        <begin position="1"/>
        <end position="77"/>
    </location>
</feature>
<gene>
    <name evidence="3" type="ORF">HID58_073038</name>
</gene>
<evidence type="ECO:0000256" key="2">
    <source>
        <dbReference type="SAM" id="Phobius"/>
    </source>
</evidence>
<sequence length="160" mass="17568">MNRGGGGEPARDRGGGGEAERTRGGGENPKGSKKGGDERNRRNRTVGDDRDTVLATEDDENGGPEQSRASDGEDDLTPAAKCLTGVEEDSNRVIEAIQKSVIGAVFAWLLNTFLVRRPPAWIKNNFSITDLPLWAVVCIFIVLMLVRMNRIDIYRKLGWL</sequence>
<evidence type="ECO:0000313" key="4">
    <source>
        <dbReference type="Proteomes" id="UP000824890"/>
    </source>
</evidence>
<feature type="transmembrane region" description="Helical" evidence="2">
    <location>
        <begin position="126"/>
        <end position="146"/>
    </location>
</feature>
<comment type="caution">
    <text evidence="3">The sequence shown here is derived from an EMBL/GenBank/DDBJ whole genome shotgun (WGS) entry which is preliminary data.</text>
</comment>
<reference evidence="3 4" key="1">
    <citation type="submission" date="2021-05" db="EMBL/GenBank/DDBJ databases">
        <title>Genome Assembly of Synthetic Allotetraploid Brassica napus Reveals Homoeologous Exchanges between Subgenomes.</title>
        <authorList>
            <person name="Davis J.T."/>
        </authorList>
    </citation>
    <scope>NUCLEOTIDE SEQUENCE [LARGE SCALE GENOMIC DNA]</scope>
    <source>
        <strain evidence="4">cv. Da-Ae</strain>
        <tissue evidence="3">Seedling</tissue>
    </source>
</reference>
<feature type="compositionally biased region" description="Basic and acidic residues" evidence="1">
    <location>
        <begin position="9"/>
        <end position="24"/>
    </location>
</feature>
<keyword evidence="4" id="KW-1185">Reference proteome</keyword>
<proteinExistence type="predicted"/>
<dbReference type="Proteomes" id="UP000824890">
    <property type="component" value="Unassembled WGS sequence"/>
</dbReference>
<name>A0ABQ7Z6A4_BRANA</name>
<keyword evidence="2" id="KW-0812">Transmembrane</keyword>
<accession>A0ABQ7Z6A4</accession>